<proteinExistence type="predicted"/>
<gene>
    <name evidence="5" type="ORF">GBA63_14845</name>
</gene>
<feature type="region of interest" description="Disordered" evidence="1">
    <location>
        <begin position="1"/>
        <end position="40"/>
    </location>
</feature>
<dbReference type="SUPFAM" id="SSF55073">
    <property type="entry name" value="Nucleotide cyclase"/>
    <property type="match status" value="1"/>
</dbReference>
<dbReference type="InterPro" id="IPR043128">
    <property type="entry name" value="Rev_trsase/Diguanyl_cyclase"/>
</dbReference>
<dbReference type="EMBL" id="CP045119">
    <property type="protein sequence ID" value="QIN83768.1"/>
    <property type="molecule type" value="Genomic_DNA"/>
</dbReference>
<dbReference type="CDD" id="cd00130">
    <property type="entry name" value="PAS"/>
    <property type="match status" value="1"/>
</dbReference>
<dbReference type="PROSITE" id="PS50887">
    <property type="entry name" value="GGDEF"/>
    <property type="match status" value="1"/>
</dbReference>
<dbReference type="InterPro" id="IPR000160">
    <property type="entry name" value="GGDEF_dom"/>
</dbReference>
<dbReference type="CDD" id="cd01949">
    <property type="entry name" value="GGDEF"/>
    <property type="match status" value="1"/>
</dbReference>
<evidence type="ECO:0000259" key="2">
    <source>
        <dbReference type="PROSITE" id="PS50113"/>
    </source>
</evidence>
<dbReference type="InterPro" id="IPR029787">
    <property type="entry name" value="Nucleotide_cyclase"/>
</dbReference>
<dbReference type="AlphaFoldDB" id="A0A6G8QBF5"/>
<dbReference type="InterPro" id="IPR001610">
    <property type="entry name" value="PAC"/>
</dbReference>
<dbReference type="NCBIfam" id="TIGR00229">
    <property type="entry name" value="sensory_box"/>
    <property type="match status" value="1"/>
</dbReference>
<evidence type="ECO:0000313" key="5">
    <source>
        <dbReference type="EMBL" id="QIN83768.1"/>
    </source>
</evidence>
<dbReference type="PROSITE" id="PS50113">
    <property type="entry name" value="PAC"/>
    <property type="match status" value="1"/>
</dbReference>
<evidence type="ECO:0000259" key="4">
    <source>
        <dbReference type="PROSITE" id="PS50887"/>
    </source>
</evidence>
<feature type="domain" description="GGDEF" evidence="4">
    <location>
        <begin position="205"/>
        <end position="337"/>
    </location>
</feature>
<evidence type="ECO:0000256" key="1">
    <source>
        <dbReference type="SAM" id="MobiDB-lite"/>
    </source>
</evidence>
<dbReference type="InterPro" id="IPR013655">
    <property type="entry name" value="PAS_fold_3"/>
</dbReference>
<feature type="domain" description="EAL" evidence="3">
    <location>
        <begin position="346"/>
        <end position="602"/>
    </location>
</feature>
<accession>A0A6G8QBF5</accession>
<dbReference type="Proteomes" id="UP000501452">
    <property type="component" value="Chromosome"/>
</dbReference>
<protein>
    <submittedName>
        <fullName evidence="5">EAL domain-containing protein</fullName>
    </submittedName>
</protein>
<name>A0A6G8QBF5_9ACTN</name>
<dbReference type="SUPFAM" id="SSF55785">
    <property type="entry name" value="PYP-like sensor domain (PAS domain)"/>
    <property type="match status" value="1"/>
</dbReference>
<feature type="domain" description="PAC" evidence="2">
    <location>
        <begin position="120"/>
        <end position="172"/>
    </location>
</feature>
<dbReference type="Gene3D" id="3.30.70.270">
    <property type="match status" value="1"/>
</dbReference>
<dbReference type="SMART" id="SM00052">
    <property type="entry name" value="EAL"/>
    <property type="match status" value="1"/>
</dbReference>
<feature type="compositionally biased region" description="Basic residues" evidence="1">
    <location>
        <begin position="21"/>
        <end position="31"/>
    </location>
</feature>
<dbReference type="InterPro" id="IPR035919">
    <property type="entry name" value="EAL_sf"/>
</dbReference>
<dbReference type="PANTHER" id="PTHR44757">
    <property type="entry name" value="DIGUANYLATE CYCLASE DGCP"/>
    <property type="match status" value="1"/>
</dbReference>
<dbReference type="InterPro" id="IPR000014">
    <property type="entry name" value="PAS"/>
</dbReference>
<reference evidence="5 6" key="1">
    <citation type="submission" date="2019-10" db="EMBL/GenBank/DDBJ databases">
        <title>Rubrobacter sp nov SCSIO 52090 isolated from a deep-sea sediment in the South China Sea.</title>
        <authorList>
            <person name="Chen R.W."/>
        </authorList>
    </citation>
    <scope>NUCLEOTIDE SEQUENCE [LARGE SCALE GENOMIC DNA]</scope>
    <source>
        <strain evidence="5 6">SCSIO 52909</strain>
    </source>
</reference>
<evidence type="ECO:0000313" key="6">
    <source>
        <dbReference type="Proteomes" id="UP000501452"/>
    </source>
</evidence>
<dbReference type="Gene3D" id="3.30.450.20">
    <property type="entry name" value="PAS domain"/>
    <property type="match status" value="1"/>
</dbReference>
<organism evidence="5 6">
    <name type="scientific">Rubrobacter tropicus</name>
    <dbReference type="NCBI Taxonomy" id="2653851"/>
    <lineage>
        <taxon>Bacteria</taxon>
        <taxon>Bacillati</taxon>
        <taxon>Actinomycetota</taxon>
        <taxon>Rubrobacteria</taxon>
        <taxon>Rubrobacterales</taxon>
        <taxon>Rubrobacteraceae</taxon>
        <taxon>Rubrobacter</taxon>
    </lineage>
</organism>
<dbReference type="SMART" id="SM00086">
    <property type="entry name" value="PAC"/>
    <property type="match status" value="1"/>
</dbReference>
<dbReference type="InterPro" id="IPR052155">
    <property type="entry name" value="Biofilm_reg_signaling"/>
</dbReference>
<dbReference type="InterPro" id="IPR001633">
    <property type="entry name" value="EAL_dom"/>
</dbReference>
<dbReference type="PROSITE" id="PS50883">
    <property type="entry name" value="EAL"/>
    <property type="match status" value="1"/>
</dbReference>
<dbReference type="Pfam" id="PF00563">
    <property type="entry name" value="EAL"/>
    <property type="match status" value="1"/>
</dbReference>
<dbReference type="Pfam" id="PF08447">
    <property type="entry name" value="PAS_3"/>
    <property type="match status" value="1"/>
</dbReference>
<dbReference type="KEGG" id="rub:GBA63_14845"/>
<sequence>MGEGGDRPRAGRGGRAPVRAGHPHRHHRAQGRRAGAQGERGALQGHLRGRPHRRGPRWPAFLLSRGRQALPQGQPRPLRDARLLRGGAALHDHPDVTHPEDLEKSRARMERLFEEGGSKYTLEKRYVRSDGRVVWAMLNVSLVRDADGNPHHFVSQFQEVTERRALEDRLRHQALHDPLTGLPNRGLFVDRLGHALGKTRRQKGLKVAVLFMDLDNFKGVNDSLGHDAGDLLLTVVAQRLGRSLRPEDTLARFGGDEFVVLLQDVEAADEAVRVAERIADGFRSPFRLDGRELYARVSTGIAMGDARTKTPEDLLRDADTAMYRAKEAGGGYEMFDPAMHQRALGRLELENDLRRAVEEDEFAVHYQPIVNLQTGELWGMEALVRWDHPERGLLDPDEFVPVAEESGLVVPMGELVLEEACRRAVVWQRELPRTPPLAVSVNLSGRQLRRPDLQDVIRRALEESGLSASSLGLDITETVYIGAMDANTAALDRIKALGVRVSLDDFGSGYSSLSYLKRLPADILKVDKSFTKGLGLEAEDTAIVQTVVDLAHILGMEVVAEGVEVDVQETLLREMGCDFGQGYHFSRPLPPEGALEFLNSAYRGVAHRGNLDGLSDSS</sequence>
<dbReference type="SMART" id="SM00267">
    <property type="entry name" value="GGDEF"/>
    <property type="match status" value="1"/>
</dbReference>
<dbReference type="NCBIfam" id="TIGR00254">
    <property type="entry name" value="GGDEF"/>
    <property type="match status" value="1"/>
</dbReference>
<dbReference type="Pfam" id="PF00990">
    <property type="entry name" value="GGDEF"/>
    <property type="match status" value="1"/>
</dbReference>
<dbReference type="InterPro" id="IPR035965">
    <property type="entry name" value="PAS-like_dom_sf"/>
</dbReference>
<dbReference type="SUPFAM" id="SSF141868">
    <property type="entry name" value="EAL domain-like"/>
    <property type="match status" value="1"/>
</dbReference>
<dbReference type="Gene3D" id="3.20.20.450">
    <property type="entry name" value="EAL domain"/>
    <property type="match status" value="1"/>
</dbReference>
<keyword evidence="6" id="KW-1185">Reference proteome</keyword>
<dbReference type="CDD" id="cd01948">
    <property type="entry name" value="EAL"/>
    <property type="match status" value="1"/>
</dbReference>
<evidence type="ECO:0000259" key="3">
    <source>
        <dbReference type="PROSITE" id="PS50883"/>
    </source>
</evidence>
<dbReference type="InterPro" id="IPR000700">
    <property type="entry name" value="PAS-assoc_C"/>
</dbReference>
<dbReference type="PANTHER" id="PTHR44757:SF2">
    <property type="entry name" value="BIOFILM ARCHITECTURE MAINTENANCE PROTEIN MBAA"/>
    <property type="match status" value="1"/>
</dbReference>